<dbReference type="EMBL" id="NISJ01000009">
    <property type="protein sequence ID" value="OWQ94316.1"/>
    <property type="molecule type" value="Genomic_DNA"/>
</dbReference>
<comment type="caution">
    <text evidence="2">The sequence shown here is derived from an EMBL/GenBank/DDBJ whole genome shotgun (WGS) entry which is preliminary data.</text>
</comment>
<dbReference type="Pfam" id="PF00156">
    <property type="entry name" value="Pribosyltran"/>
    <property type="match status" value="1"/>
</dbReference>
<dbReference type="RefSeq" id="WP_088473581.1">
    <property type="nucleotide sequence ID" value="NZ_NISJ01000009.1"/>
</dbReference>
<dbReference type="SUPFAM" id="SSF53271">
    <property type="entry name" value="PRTase-like"/>
    <property type="match status" value="1"/>
</dbReference>
<dbReference type="OrthoDB" id="9779910at2"/>
<protein>
    <recommendedName>
        <fullName evidence="1">Phosphoribosyltransferase domain-containing protein</fullName>
    </recommendedName>
</protein>
<accession>A0A2D0AMP3</accession>
<dbReference type="Proteomes" id="UP000197097">
    <property type="component" value="Unassembled WGS sequence"/>
</dbReference>
<evidence type="ECO:0000313" key="3">
    <source>
        <dbReference type="Proteomes" id="UP000197097"/>
    </source>
</evidence>
<dbReference type="AlphaFoldDB" id="A0A2D0AMP3"/>
<dbReference type="InterPro" id="IPR029057">
    <property type="entry name" value="PRTase-like"/>
</dbReference>
<dbReference type="Gene3D" id="3.40.50.2020">
    <property type="match status" value="1"/>
</dbReference>
<evidence type="ECO:0000259" key="1">
    <source>
        <dbReference type="Pfam" id="PF00156"/>
    </source>
</evidence>
<proteinExistence type="predicted"/>
<gene>
    <name evidence="2" type="ORF">CDQ91_15105</name>
</gene>
<name>A0A2D0AMP3_9SPHN</name>
<dbReference type="CDD" id="cd06223">
    <property type="entry name" value="PRTases_typeI"/>
    <property type="match status" value="1"/>
</dbReference>
<sequence length="180" mass="19362">MDISHESLHGQDITILGPYRPWRYHKEQGGDGSNYPSHSGRILDLKDSKAEGIDYFCTFISPRIGRYSLVAAVPSHDPAKTVSGIKSLAAKLEAAVNCKNVSSLVVRHTKIQKLADGGNRSVDIHLGSIAIENAEPIAGHSILLLDDVMTTGNSLLACRKLLLDAGADLVKCVALGRTTY</sequence>
<keyword evidence="3" id="KW-1185">Reference proteome</keyword>
<feature type="domain" description="Phosphoribosyltransferase" evidence="1">
    <location>
        <begin position="116"/>
        <end position="175"/>
    </location>
</feature>
<evidence type="ECO:0000313" key="2">
    <source>
        <dbReference type="EMBL" id="OWQ94316.1"/>
    </source>
</evidence>
<reference evidence="2 3" key="1">
    <citation type="journal article" date="2002" name="Int. J. Syst. Evol. Microbiol.">
        <title>Sphingopyxis witflariensis sp. nov., isolated from activated sludge.</title>
        <authorList>
            <person name="Kampfer P."/>
            <person name="Witzenberger R."/>
            <person name="Denner E.B."/>
            <person name="Busse H.J."/>
            <person name="Neef A."/>
        </authorList>
    </citation>
    <scope>NUCLEOTIDE SEQUENCE [LARGE SCALE GENOMIC DNA]</scope>
    <source>
        <strain evidence="2 3">DSM 14551</strain>
    </source>
</reference>
<organism evidence="2 3">
    <name type="scientific">Sphingopyxis witflariensis</name>
    <dbReference type="NCBI Taxonomy" id="173675"/>
    <lineage>
        <taxon>Bacteria</taxon>
        <taxon>Pseudomonadati</taxon>
        <taxon>Pseudomonadota</taxon>
        <taxon>Alphaproteobacteria</taxon>
        <taxon>Sphingomonadales</taxon>
        <taxon>Sphingomonadaceae</taxon>
        <taxon>Sphingopyxis</taxon>
    </lineage>
</organism>
<dbReference type="InterPro" id="IPR000836">
    <property type="entry name" value="PRTase_dom"/>
</dbReference>